<protein>
    <submittedName>
        <fullName evidence="2">Uncharacterized protein</fullName>
    </submittedName>
</protein>
<evidence type="ECO:0000313" key="2">
    <source>
        <dbReference type="EMBL" id="OBZ85179.1"/>
    </source>
</evidence>
<dbReference type="InterPro" id="IPR019487">
    <property type="entry name" value="RAM_signalling_pathway_SOG2"/>
</dbReference>
<name>A0A1C7N976_9FUNG</name>
<reference evidence="2 3" key="1">
    <citation type="submission" date="2016-03" db="EMBL/GenBank/DDBJ databases">
        <title>Choanephora cucurbitarum.</title>
        <authorList>
            <person name="Min B."/>
            <person name="Park H."/>
            <person name="Park J.-H."/>
            <person name="Shin H.-D."/>
            <person name="Choi I.-G."/>
        </authorList>
    </citation>
    <scope>NUCLEOTIDE SEQUENCE [LARGE SCALE GENOMIC DNA]</scope>
    <source>
        <strain evidence="2 3">KUS-F28377</strain>
    </source>
</reference>
<dbReference type="STRING" id="101091.A0A1C7N976"/>
<evidence type="ECO:0000313" key="3">
    <source>
        <dbReference type="Proteomes" id="UP000093000"/>
    </source>
</evidence>
<dbReference type="EMBL" id="LUGH01000425">
    <property type="protein sequence ID" value="OBZ85179.1"/>
    <property type="molecule type" value="Genomic_DNA"/>
</dbReference>
<dbReference type="InParanoid" id="A0A1C7N976"/>
<proteinExistence type="predicted"/>
<dbReference type="Pfam" id="PF10428">
    <property type="entry name" value="SOG2"/>
    <property type="match status" value="1"/>
</dbReference>
<gene>
    <name evidence="2" type="ORF">A0J61_06771</name>
</gene>
<keyword evidence="3" id="KW-1185">Reference proteome</keyword>
<dbReference type="Proteomes" id="UP000093000">
    <property type="component" value="Unassembled WGS sequence"/>
</dbReference>
<organism evidence="2 3">
    <name type="scientific">Choanephora cucurbitarum</name>
    <dbReference type="NCBI Taxonomy" id="101091"/>
    <lineage>
        <taxon>Eukaryota</taxon>
        <taxon>Fungi</taxon>
        <taxon>Fungi incertae sedis</taxon>
        <taxon>Mucoromycota</taxon>
        <taxon>Mucoromycotina</taxon>
        <taxon>Mucoromycetes</taxon>
        <taxon>Mucorales</taxon>
        <taxon>Mucorineae</taxon>
        <taxon>Choanephoraceae</taxon>
        <taxon>Choanephoroideae</taxon>
        <taxon>Choanephora</taxon>
    </lineage>
</organism>
<evidence type="ECO:0000256" key="1">
    <source>
        <dbReference type="SAM" id="MobiDB-lite"/>
    </source>
</evidence>
<accession>A0A1C7N976</accession>
<dbReference type="AlphaFoldDB" id="A0A1C7N976"/>
<dbReference type="OrthoDB" id="1394818at2759"/>
<sequence>MKQTTNPLSLTRIDSEAIENEAPTYLQKTNTQRSMETTSKSVIEASQTILFTASTLQRTITRCINCIGNDSLHAAFSPILQKSKLSTEKLLSLLDLVEKRPELCQDLIQITKHCILILKELCWTLRTRLSTVVQGLDAKFSRNLLMNLYSATVDMKDAWLVIQPFLSVDSSTTLLSFKSMSRQLSQSETQSLQSPSQSLADADHQLYTHLRSAISNSLHVLTTLRQSIDETLQTPIASSLKEKLTELSRQAQYTIELSHQLDKSIEANMASSKEESLLALPPNECLRQIWGDTSIHLKAIVNVMTFIRSISKEEEFSWPKSIKQGCLYMTRMTAEVAKLWNSHSTFAENGLFLGRYERSSSVSSVDQYASSPAATATTHTAPNDIPIQHRAKQ</sequence>
<comment type="caution">
    <text evidence="2">The sequence shown here is derived from an EMBL/GenBank/DDBJ whole genome shotgun (WGS) entry which is preliminary data.</text>
</comment>
<feature type="region of interest" description="Disordered" evidence="1">
    <location>
        <begin position="371"/>
        <end position="393"/>
    </location>
</feature>